<sequence>MRPTASKPISGPRSDQNMDCFENSKDPPDMFRPQSYQRLQHDRDVRCVVGQGGDPRSWPHLQLPRYEA</sequence>
<name>A0A7T8KJ42_CALRO</name>
<evidence type="ECO:0000313" key="3">
    <source>
        <dbReference type="Proteomes" id="UP000595437"/>
    </source>
</evidence>
<evidence type="ECO:0000313" key="2">
    <source>
        <dbReference type="EMBL" id="QQP56862.1"/>
    </source>
</evidence>
<dbReference type="EMBL" id="CP045890">
    <property type="protein sequence ID" value="QQP56862.1"/>
    <property type="molecule type" value="Genomic_DNA"/>
</dbReference>
<proteinExistence type="predicted"/>
<protein>
    <submittedName>
        <fullName evidence="2">Apoptosis-inducing factor 1 mitochondrial</fullName>
    </submittedName>
</protein>
<dbReference type="AlphaFoldDB" id="A0A7T8KJ42"/>
<reference evidence="3" key="1">
    <citation type="submission" date="2021-01" db="EMBL/GenBank/DDBJ databases">
        <title>Caligus Genome Assembly.</title>
        <authorList>
            <person name="Gallardo-Escarate C."/>
        </authorList>
    </citation>
    <scope>NUCLEOTIDE SEQUENCE [LARGE SCALE GENOMIC DNA]</scope>
</reference>
<organism evidence="2 3">
    <name type="scientific">Caligus rogercresseyi</name>
    <name type="common">Sea louse</name>
    <dbReference type="NCBI Taxonomy" id="217165"/>
    <lineage>
        <taxon>Eukaryota</taxon>
        <taxon>Metazoa</taxon>
        <taxon>Ecdysozoa</taxon>
        <taxon>Arthropoda</taxon>
        <taxon>Crustacea</taxon>
        <taxon>Multicrustacea</taxon>
        <taxon>Hexanauplia</taxon>
        <taxon>Copepoda</taxon>
        <taxon>Siphonostomatoida</taxon>
        <taxon>Caligidae</taxon>
        <taxon>Caligus</taxon>
    </lineage>
</organism>
<accession>A0A7T8KJ42</accession>
<evidence type="ECO:0000256" key="1">
    <source>
        <dbReference type="SAM" id="MobiDB-lite"/>
    </source>
</evidence>
<feature type="region of interest" description="Disordered" evidence="1">
    <location>
        <begin position="1"/>
        <end position="39"/>
    </location>
</feature>
<gene>
    <name evidence="2" type="ORF">FKW44_001674</name>
</gene>
<keyword evidence="3" id="KW-1185">Reference proteome</keyword>
<dbReference type="Proteomes" id="UP000595437">
    <property type="component" value="Chromosome 1"/>
</dbReference>